<feature type="region of interest" description="Disordered" evidence="1">
    <location>
        <begin position="764"/>
        <end position="815"/>
    </location>
</feature>
<protein>
    <submittedName>
        <fullName evidence="2">Uncharacterized protein</fullName>
    </submittedName>
</protein>
<accession>A0A267GV27</accession>
<gene>
    <name evidence="2" type="ORF">BOX15_Mlig027976g3</name>
</gene>
<dbReference type="Proteomes" id="UP000215902">
    <property type="component" value="Unassembled WGS sequence"/>
</dbReference>
<name>A0A267GV27_9PLAT</name>
<feature type="compositionally biased region" description="Low complexity" evidence="1">
    <location>
        <begin position="566"/>
        <end position="577"/>
    </location>
</feature>
<reference evidence="2 3" key="1">
    <citation type="submission" date="2017-06" db="EMBL/GenBank/DDBJ databases">
        <title>A platform for efficient transgenesis in Macrostomum lignano, a flatworm model organism for stem cell research.</title>
        <authorList>
            <person name="Berezikov E."/>
        </authorList>
    </citation>
    <scope>NUCLEOTIDE SEQUENCE [LARGE SCALE GENOMIC DNA]</scope>
    <source>
        <strain evidence="2">DV1</strain>
        <tissue evidence="2">Whole organism</tissue>
    </source>
</reference>
<feature type="compositionally biased region" description="Pro residues" evidence="1">
    <location>
        <begin position="803"/>
        <end position="815"/>
    </location>
</feature>
<feature type="region of interest" description="Disordered" evidence="1">
    <location>
        <begin position="433"/>
        <end position="469"/>
    </location>
</feature>
<sequence length="815" mass="89082">MSFTDLLSSSRSLPSLSLVLNSPDVGFSLVFACPRPEDNFTHCYSYEEDDGLLELMELGYLPTYLLDYLRGYPDIFQTDVGDGGGAGVALDVVDVRQSKTNPTRRRLALRPTHEFLWDQIRQQVGGGGPGRRHLTPLEAEAEAINAAESATPLDLQPPMPTDQAGSNECPRLLAYLQSRLDERSVGRQRRRAKRQLLADYSHEAQRRQALNLPAPPSPSQVEEDPSLSAAFQRPTLRPARPSVRDLLGSRRGNQSVDFWRPTYQLAEEEQRRHESGLRQPPLNPQVFPPDRSVPSSAAAASAAGQPPQIGDVEFSDTVVEEVEVRVQPGHRCPYLHRLKVLKRRPDGRHFGHFTVEKLAPGAGLPGQRPEEPVRYSAELGRAASVRVFLRQYADLLTDRGRHQAEVVRRQPGLPPQKINTPQLLMPQHAAVLQASSMPPPPPPPPPPSAHPPAPAPPQPQPQPTPSQSQAPLLTASLSQTVVAAPLAKPLPPPSRFPVQTAVAGSASPLQIVTGGGATSNASVVPVKTMPHNRAAHLLPNGTAAMAATSLMQPPPQPPQHPRRQQQHQLHQQQQQQQLNLVPTTAIFQGSTVPTGSLVSVSPAGSVRFQGSTAAQAAVGAAAGAAQHSTQALTTVAFGGQQAGQALTAVTYGAPHQMAAVVATQPFYRPGPPPPHQQQVHQIQQVPHVQQVQHVQHVQQVHHLQHHHQQQQQNRIRLSAQLLHNRPRIQVLTGQRLPVTVAQQQQHQQQLDPQQQQQFAQLHYHNNHHHSQQQQQHQQQQHLQPGMLGAPPGAKPAVHSLGHHPPPMQLHLQQPP</sequence>
<organism evidence="2 3">
    <name type="scientific">Macrostomum lignano</name>
    <dbReference type="NCBI Taxonomy" id="282301"/>
    <lineage>
        <taxon>Eukaryota</taxon>
        <taxon>Metazoa</taxon>
        <taxon>Spiralia</taxon>
        <taxon>Lophotrochozoa</taxon>
        <taxon>Platyhelminthes</taxon>
        <taxon>Rhabditophora</taxon>
        <taxon>Macrostomorpha</taxon>
        <taxon>Macrostomida</taxon>
        <taxon>Macrostomidae</taxon>
        <taxon>Macrostomum</taxon>
    </lineage>
</organism>
<dbReference type="AlphaFoldDB" id="A0A267GV27"/>
<proteinExistence type="predicted"/>
<feature type="region of interest" description="Disordered" evidence="1">
    <location>
        <begin position="267"/>
        <end position="310"/>
    </location>
</feature>
<feature type="compositionally biased region" description="Pro residues" evidence="1">
    <location>
        <begin position="437"/>
        <end position="464"/>
    </location>
</feature>
<feature type="region of interest" description="Disordered" evidence="1">
    <location>
        <begin position="548"/>
        <end position="577"/>
    </location>
</feature>
<feature type="region of interest" description="Disordered" evidence="1">
    <location>
        <begin position="210"/>
        <end position="249"/>
    </location>
</feature>
<dbReference type="EMBL" id="NIVC01000132">
    <property type="protein sequence ID" value="PAA89883.1"/>
    <property type="molecule type" value="Genomic_DNA"/>
</dbReference>
<evidence type="ECO:0000256" key="1">
    <source>
        <dbReference type="SAM" id="MobiDB-lite"/>
    </source>
</evidence>
<comment type="caution">
    <text evidence="2">The sequence shown here is derived from an EMBL/GenBank/DDBJ whole genome shotgun (WGS) entry which is preliminary data.</text>
</comment>
<feature type="compositionally biased region" description="Low complexity" evidence="1">
    <location>
        <begin position="771"/>
        <end position="783"/>
    </location>
</feature>
<evidence type="ECO:0000313" key="3">
    <source>
        <dbReference type="Proteomes" id="UP000215902"/>
    </source>
</evidence>
<keyword evidence="3" id="KW-1185">Reference proteome</keyword>
<dbReference type="STRING" id="282301.A0A267GV27"/>
<evidence type="ECO:0000313" key="2">
    <source>
        <dbReference type="EMBL" id="PAA89883.1"/>
    </source>
</evidence>